<evidence type="ECO:0000313" key="1">
    <source>
        <dbReference type="EMBL" id="NAS10915.1"/>
    </source>
</evidence>
<accession>A0A6L9E803</accession>
<organism evidence="1 2">
    <name type="scientific">Poritiphilus flavus</name>
    <dbReference type="NCBI Taxonomy" id="2697053"/>
    <lineage>
        <taxon>Bacteria</taxon>
        <taxon>Pseudomonadati</taxon>
        <taxon>Bacteroidota</taxon>
        <taxon>Flavobacteriia</taxon>
        <taxon>Flavobacteriales</taxon>
        <taxon>Flavobacteriaceae</taxon>
        <taxon>Poritiphilus</taxon>
    </lineage>
</organism>
<dbReference type="RefSeq" id="WP_161433749.1">
    <property type="nucleotide sequence ID" value="NZ_WXYO01000001.1"/>
</dbReference>
<dbReference type="EMBL" id="WXYO01000001">
    <property type="protein sequence ID" value="NAS10915.1"/>
    <property type="molecule type" value="Genomic_DNA"/>
</dbReference>
<keyword evidence="1" id="KW-0449">Lipoprotein</keyword>
<evidence type="ECO:0000313" key="2">
    <source>
        <dbReference type="Proteomes" id="UP000475249"/>
    </source>
</evidence>
<keyword evidence="2" id="KW-1185">Reference proteome</keyword>
<dbReference type="InterPro" id="IPR020018">
    <property type="entry name" value="Motility-assoc_lipoprot_GldH"/>
</dbReference>
<dbReference type="NCBIfam" id="TIGR03511">
    <property type="entry name" value="GldH_lipo"/>
    <property type="match status" value="1"/>
</dbReference>
<dbReference type="Pfam" id="PF14109">
    <property type="entry name" value="GldH_lipo"/>
    <property type="match status" value="1"/>
</dbReference>
<reference evidence="1 2" key="1">
    <citation type="submission" date="2020-01" db="EMBL/GenBank/DDBJ databases">
        <title>Bacteria diversity of Porities sp.</title>
        <authorList>
            <person name="Wang G."/>
        </authorList>
    </citation>
    <scope>NUCLEOTIDE SEQUENCE [LARGE SCALE GENOMIC DNA]</scope>
    <source>
        <strain evidence="1 2">R33</strain>
    </source>
</reference>
<name>A0A6L9E803_9FLAO</name>
<dbReference type="AlphaFoldDB" id="A0A6L9E803"/>
<proteinExistence type="predicted"/>
<gene>
    <name evidence="1" type="primary">gldH</name>
    <name evidence="1" type="ORF">GTQ38_02805</name>
</gene>
<comment type="caution">
    <text evidence="1">The sequence shown here is derived from an EMBL/GenBank/DDBJ whole genome shotgun (WGS) entry which is preliminary data.</text>
</comment>
<protein>
    <submittedName>
        <fullName evidence="1">Gliding motility lipoprotein GldH</fullName>
    </submittedName>
</protein>
<dbReference type="Proteomes" id="UP000475249">
    <property type="component" value="Unassembled WGS sequence"/>
</dbReference>
<sequence length="160" mass="18328">MPRTLLFLMILTLGWSCTDNLVVSQYQSTTRGSWNKDDIIAFTFSEIDTLEHYNVFLNVRNDESYPFSNLFLITELDFPNGQTVRDTLEYEMALPDGQWLGKGFGSIKENKLWYKENIVFPVNGVYTLSISHAMRRNGSVEGIAELPGITDVGFEIEKRN</sequence>